<keyword evidence="3 8" id="KW-0645">Protease</keyword>
<dbReference type="GO" id="GO:0006515">
    <property type="term" value="P:protein quality control for misfolded or incompletely synthesized proteins"/>
    <property type="evidence" value="ECO:0007669"/>
    <property type="project" value="TreeGrafter"/>
</dbReference>
<comment type="similarity">
    <text evidence="1 6">Belongs to the peptidase S14 family.</text>
</comment>
<dbReference type="Pfam" id="PF25209">
    <property type="entry name" value="Phage_capsid_4"/>
    <property type="match status" value="1"/>
</dbReference>
<dbReference type="GO" id="GO:0051117">
    <property type="term" value="F:ATPase binding"/>
    <property type="evidence" value="ECO:0007669"/>
    <property type="project" value="TreeGrafter"/>
</dbReference>
<dbReference type="NCBIfam" id="NF045542">
    <property type="entry name" value="Clp_rel_HeadMat"/>
    <property type="match status" value="1"/>
</dbReference>
<gene>
    <name evidence="8" type="ORF">GCM10010994_28890</name>
</gene>
<feature type="region of interest" description="Disordered" evidence="7">
    <location>
        <begin position="222"/>
        <end position="256"/>
    </location>
</feature>
<dbReference type="Proteomes" id="UP000637002">
    <property type="component" value="Unassembled WGS sequence"/>
</dbReference>
<protein>
    <recommendedName>
        <fullName evidence="6">ATP-dependent Clp protease proteolytic subunit</fullName>
    </recommendedName>
</protein>
<dbReference type="InterPro" id="IPR001907">
    <property type="entry name" value="ClpP"/>
</dbReference>
<organism evidence="8 9">
    <name type="scientific">Chelatococcus reniformis</name>
    <dbReference type="NCBI Taxonomy" id="1494448"/>
    <lineage>
        <taxon>Bacteria</taxon>
        <taxon>Pseudomonadati</taxon>
        <taxon>Pseudomonadota</taxon>
        <taxon>Alphaproteobacteria</taxon>
        <taxon>Hyphomicrobiales</taxon>
        <taxon>Chelatococcaceae</taxon>
        <taxon>Chelatococcus</taxon>
    </lineage>
</organism>
<evidence type="ECO:0000256" key="3">
    <source>
        <dbReference type="ARBA" id="ARBA00022670"/>
    </source>
</evidence>
<dbReference type="PANTHER" id="PTHR10381:SF70">
    <property type="entry name" value="ATP-DEPENDENT CLP PROTEASE PROTEOLYTIC SUBUNIT"/>
    <property type="match status" value="1"/>
</dbReference>
<dbReference type="InterPro" id="IPR023562">
    <property type="entry name" value="ClpP/TepA"/>
</dbReference>
<proteinExistence type="inferred from homology"/>
<evidence type="ECO:0000313" key="9">
    <source>
        <dbReference type="Proteomes" id="UP000637002"/>
    </source>
</evidence>
<feature type="region of interest" description="Disordered" evidence="7">
    <location>
        <begin position="318"/>
        <end position="338"/>
    </location>
</feature>
<evidence type="ECO:0000256" key="5">
    <source>
        <dbReference type="ARBA" id="ARBA00022825"/>
    </source>
</evidence>
<keyword evidence="5" id="KW-0720">Serine protease</keyword>
<dbReference type="AlphaFoldDB" id="A0A916UE38"/>
<comment type="caution">
    <text evidence="8">The sequence shown here is derived from an EMBL/GenBank/DDBJ whole genome shotgun (WGS) entry which is preliminary data.</text>
</comment>
<dbReference type="EMBL" id="BMGG01000005">
    <property type="protein sequence ID" value="GGC68525.1"/>
    <property type="molecule type" value="Genomic_DNA"/>
</dbReference>
<dbReference type="Pfam" id="PF00574">
    <property type="entry name" value="CLP_protease"/>
    <property type="match status" value="1"/>
</dbReference>
<keyword evidence="4" id="KW-0378">Hydrolase</keyword>
<dbReference type="GO" id="GO:0004176">
    <property type="term" value="F:ATP-dependent peptidase activity"/>
    <property type="evidence" value="ECO:0007669"/>
    <property type="project" value="InterPro"/>
</dbReference>
<dbReference type="PRINTS" id="PR00127">
    <property type="entry name" value="CLPPROTEASEP"/>
</dbReference>
<keyword evidence="9" id="KW-1185">Reference proteome</keyword>
<dbReference type="CDD" id="cd07016">
    <property type="entry name" value="S14_ClpP_1"/>
    <property type="match status" value="1"/>
</dbReference>
<accession>A0A916UE38</accession>
<dbReference type="NCBIfam" id="NF045540">
    <property type="entry name" value="scaf_prot_MCP1"/>
    <property type="match status" value="1"/>
</dbReference>
<dbReference type="Gene3D" id="3.90.226.10">
    <property type="entry name" value="2-enoyl-CoA Hydratase, Chain A, domain 1"/>
    <property type="match status" value="1"/>
</dbReference>
<reference evidence="8" key="2">
    <citation type="submission" date="2020-09" db="EMBL/GenBank/DDBJ databases">
        <authorList>
            <person name="Sun Q."/>
            <person name="Zhou Y."/>
        </authorList>
    </citation>
    <scope>NUCLEOTIDE SEQUENCE</scope>
    <source>
        <strain evidence="8">CGMCC 1.12919</strain>
    </source>
</reference>
<evidence type="ECO:0000256" key="7">
    <source>
        <dbReference type="SAM" id="MobiDB-lite"/>
    </source>
</evidence>
<feature type="compositionally biased region" description="Low complexity" evidence="7">
    <location>
        <begin position="222"/>
        <end position="240"/>
    </location>
</feature>
<evidence type="ECO:0000256" key="4">
    <source>
        <dbReference type="ARBA" id="ARBA00022801"/>
    </source>
</evidence>
<dbReference type="InterPro" id="IPR029045">
    <property type="entry name" value="ClpP/crotonase-like_dom_sf"/>
</dbReference>
<dbReference type="SUPFAM" id="SSF52096">
    <property type="entry name" value="ClpP/crotonase"/>
    <property type="match status" value="1"/>
</dbReference>
<dbReference type="PANTHER" id="PTHR10381">
    <property type="entry name" value="ATP-DEPENDENT CLP PROTEASE PROTEOLYTIC SUBUNIT"/>
    <property type="match status" value="1"/>
</dbReference>
<keyword evidence="2" id="KW-0963">Cytoplasm</keyword>
<evidence type="ECO:0000256" key="2">
    <source>
        <dbReference type="ARBA" id="ARBA00022490"/>
    </source>
</evidence>
<name>A0A916UE38_9HYPH</name>
<reference evidence="8" key="1">
    <citation type="journal article" date="2014" name="Int. J. Syst. Evol. Microbiol.">
        <title>Complete genome sequence of Corynebacterium casei LMG S-19264T (=DSM 44701T), isolated from a smear-ripened cheese.</title>
        <authorList>
            <consortium name="US DOE Joint Genome Institute (JGI-PGF)"/>
            <person name="Walter F."/>
            <person name="Albersmeier A."/>
            <person name="Kalinowski J."/>
            <person name="Ruckert C."/>
        </authorList>
    </citation>
    <scope>NUCLEOTIDE SEQUENCE</scope>
    <source>
        <strain evidence="8">CGMCC 1.12919</strain>
    </source>
</reference>
<evidence type="ECO:0000313" key="8">
    <source>
        <dbReference type="EMBL" id="GGC68525.1"/>
    </source>
</evidence>
<dbReference type="GO" id="GO:0009368">
    <property type="term" value="C:endopeptidase Clp complex"/>
    <property type="evidence" value="ECO:0007669"/>
    <property type="project" value="TreeGrafter"/>
</dbReference>
<dbReference type="RefSeq" id="WP_188609893.1">
    <property type="nucleotide sequence ID" value="NZ_BMGG01000005.1"/>
</dbReference>
<evidence type="ECO:0000256" key="1">
    <source>
        <dbReference type="ARBA" id="ARBA00007039"/>
    </source>
</evidence>
<evidence type="ECO:0000256" key="6">
    <source>
        <dbReference type="RuleBase" id="RU003567"/>
    </source>
</evidence>
<sequence length="705" mass="74882">MTTKPGAAAQTRSERSDTRSLVLNGELLIYGVIDPYLWDEFDTSVRAIDVMASLAELSAEDTINVRINSPGGSVIEGLAIYNALTAWGKPIRVQVDAMAASIASIIAMAGDEIIMAENATLMIHDPWAVAVGGAEDFRAMANEIDRQKAILINIYAAKTGLKVEEIGALMSAETYMSAGDAVERGFATAVAEAMRTAACARLSNDQLARLLVAPIKLRAERPSPAAPAAQPQETTMVDPVPGGGTPAAAPPVPPAPAPVPVDTAAVRAEAVRLERERTTGILAQARSARIPADDPFVVNLLSGDRALVDARTDIMDEWSRRQEARPDNPPGDPRPSGIVVNADGVDRWVQGAERGLMIRAGLVKPEDADRGNEFVGLTLAELARSALTMRGVRNGHRDRMSMVGLAFTTMNAGPGYHSSSDFGNIIQNVAYRAMMRGYEEVDESFPLWTGKGTASDFRPIARVDLGLFPALDKVEEGAEYKYGTIADTGTTVQIATYGKVFAITRQAIINDDLGFFDRVPRRMGRAAKRTIGNLVYAIINGNPTMQDGTALFHANHGNLAGSGAAISVTSVGAAEAAMGVQKDEAGIGTSAGVVPKFMLVPITLKMAANTIMTAANTPGDGAQIANPVRGLATVVADSRLTGTAWYMAADPAQTDTIEVTYLDGVEEPFMDQREGWSVDGTEFKVRMDAGVKALHWRGLYKNAGA</sequence>
<dbReference type="GO" id="GO:0004252">
    <property type="term" value="F:serine-type endopeptidase activity"/>
    <property type="evidence" value="ECO:0007669"/>
    <property type="project" value="InterPro"/>
</dbReference>